<dbReference type="GO" id="GO:0016831">
    <property type="term" value="F:carboxy-lyase activity"/>
    <property type="evidence" value="ECO:0007669"/>
    <property type="project" value="UniProtKB-KW"/>
</dbReference>
<keyword evidence="4 6" id="KW-0663">Pyridoxal phosphate</keyword>
<geneLocation type="plasmid" evidence="9">
    <name>pne1a</name>
</geneLocation>
<keyword evidence="5 7" id="KW-0456">Lyase</keyword>
<dbReference type="Gene3D" id="3.40.640.10">
    <property type="entry name" value="Type I PLP-dependent aspartate aminotransferase-like (Major domain)"/>
    <property type="match status" value="1"/>
</dbReference>
<dbReference type="InterPro" id="IPR015424">
    <property type="entry name" value="PyrdxlP-dep_Trfase"/>
</dbReference>
<dbReference type="SUPFAM" id="SSF53383">
    <property type="entry name" value="PLP-dependent transferases"/>
    <property type="match status" value="1"/>
</dbReference>
<feature type="modified residue" description="N6-(pyridoxal phosphate)lysine" evidence="6">
    <location>
        <position position="336"/>
    </location>
</feature>
<reference evidence="8 9" key="1">
    <citation type="submission" date="2017-11" db="EMBL/GenBank/DDBJ databases">
        <title>Genome sequence of Pantoea cypripedii NE1.</title>
        <authorList>
            <person name="Nascimento F.X."/>
        </authorList>
    </citation>
    <scope>NUCLEOTIDE SEQUENCE [LARGE SCALE GENOMIC DNA]</scope>
    <source>
        <strain evidence="8 9">NE1</strain>
        <plasmid evidence="9">pne1a</plasmid>
    </source>
</reference>
<organism evidence="8 9">
    <name type="scientific">Pantoea cypripedii</name>
    <name type="common">Pectobacterium cypripedii</name>
    <name type="synonym">Erwinia cypripedii</name>
    <dbReference type="NCBI Taxonomy" id="55209"/>
    <lineage>
        <taxon>Bacteria</taxon>
        <taxon>Pseudomonadati</taxon>
        <taxon>Pseudomonadota</taxon>
        <taxon>Gammaproteobacteria</taxon>
        <taxon>Enterobacterales</taxon>
        <taxon>Erwiniaceae</taxon>
        <taxon>Pantoea</taxon>
    </lineage>
</organism>
<evidence type="ECO:0000256" key="6">
    <source>
        <dbReference type="PIRSR" id="PIRSR602129-50"/>
    </source>
</evidence>
<dbReference type="GO" id="GO:0030170">
    <property type="term" value="F:pyridoxal phosphate binding"/>
    <property type="evidence" value="ECO:0007669"/>
    <property type="project" value="InterPro"/>
</dbReference>
<gene>
    <name evidence="8" type="ORF">CUN67_23050</name>
</gene>
<accession>A0A6B9G7V1</accession>
<evidence type="ECO:0000256" key="2">
    <source>
        <dbReference type="ARBA" id="ARBA00009533"/>
    </source>
</evidence>
<dbReference type="AlphaFoldDB" id="A0A6B9G7V1"/>
<sequence length="499" mass="56390">MDNYFGVNKNSVNPKTSLVNAIPHSFFKYEIRPHAYPLANFCIPDKVRKRLENFYSNVVSRQEYSLGYPLNQKFDYSALSTFINVHLNNIGDPFENSSMLLHTHELEQEVLNYFSGLWHAKSRKPLTEESFWGYVLAMGSTEGNMYALWSAREYFRVSQTTQKKISEPILYYSQESHYSLEKCAYILGLTTFQEMGDKYYPGQCPVTADGTWPQGVPVDQHGAVNPEALSALVNFFASHGHPPIIVLNVGTTFQGGFDDAQVIWQQLCPVLERHDFCVQTKSDCRPDFWIHIDGALGAAYLPYLEMANQKELSGVKGPQFDFRLPYVSSIVMSSHKWYGAPFASGVYMSKEKYRMQPATLPEYIHSPDTTLGGTRNGMSALLLWYAINTIPSAMQAEIAARCEQLTAYAYEQLKTIKAIHPSFCVERGPHSLVVIFTRPGDAIFQKFHLSGRGDMAHIVVMPHVTRAAIDNLVEALQRDDAFLAQDLLSNDANKKHSEV</sequence>
<dbReference type="InterPro" id="IPR051151">
    <property type="entry name" value="Group_II_Decarboxylase"/>
</dbReference>
<evidence type="ECO:0000256" key="4">
    <source>
        <dbReference type="ARBA" id="ARBA00022898"/>
    </source>
</evidence>
<evidence type="ECO:0000256" key="7">
    <source>
        <dbReference type="RuleBase" id="RU000382"/>
    </source>
</evidence>
<dbReference type="PANTHER" id="PTHR46101">
    <property type="match status" value="1"/>
</dbReference>
<dbReference type="GO" id="GO:0019752">
    <property type="term" value="P:carboxylic acid metabolic process"/>
    <property type="evidence" value="ECO:0007669"/>
    <property type="project" value="InterPro"/>
</dbReference>
<protein>
    <submittedName>
        <fullName evidence="8">Pyridoxal-dependent decarboxylase</fullName>
    </submittedName>
</protein>
<comment type="similarity">
    <text evidence="2 7">Belongs to the group II decarboxylase family.</text>
</comment>
<evidence type="ECO:0000256" key="3">
    <source>
        <dbReference type="ARBA" id="ARBA00022793"/>
    </source>
</evidence>
<dbReference type="InterPro" id="IPR002129">
    <property type="entry name" value="PyrdxlP-dep_de-COase"/>
</dbReference>
<dbReference type="Pfam" id="PF00282">
    <property type="entry name" value="Pyridoxal_deC"/>
    <property type="match status" value="1"/>
</dbReference>
<evidence type="ECO:0000256" key="5">
    <source>
        <dbReference type="ARBA" id="ARBA00023239"/>
    </source>
</evidence>
<name>A0A6B9G7V1_PANCY</name>
<evidence type="ECO:0000313" key="8">
    <source>
        <dbReference type="EMBL" id="QGY31863.1"/>
    </source>
</evidence>
<comment type="cofactor">
    <cofactor evidence="1 6 7">
        <name>pyridoxal 5'-phosphate</name>
        <dbReference type="ChEBI" id="CHEBI:597326"/>
    </cofactor>
</comment>
<dbReference type="PANTHER" id="PTHR46101:SF18">
    <property type="entry name" value="HISTIDINE DECARBOXYLASE"/>
    <property type="match status" value="1"/>
</dbReference>
<dbReference type="Proteomes" id="UP000502005">
    <property type="component" value="Plasmid pNE1A"/>
</dbReference>
<keyword evidence="3" id="KW-0210">Decarboxylase</keyword>
<evidence type="ECO:0000313" key="9">
    <source>
        <dbReference type="Proteomes" id="UP000502005"/>
    </source>
</evidence>
<dbReference type="InterPro" id="IPR015421">
    <property type="entry name" value="PyrdxlP-dep_Trfase_major"/>
</dbReference>
<evidence type="ECO:0000256" key="1">
    <source>
        <dbReference type="ARBA" id="ARBA00001933"/>
    </source>
</evidence>
<dbReference type="EMBL" id="CP024769">
    <property type="protein sequence ID" value="QGY31863.1"/>
    <property type="molecule type" value="Genomic_DNA"/>
</dbReference>
<dbReference type="RefSeq" id="WP_208717754.1">
    <property type="nucleotide sequence ID" value="NZ_CP024769.1"/>
</dbReference>
<proteinExistence type="inferred from homology"/>
<keyword evidence="8" id="KW-0614">Plasmid</keyword>